<feature type="region of interest" description="Disordered" evidence="2">
    <location>
        <begin position="127"/>
        <end position="176"/>
    </location>
</feature>
<dbReference type="Proteomes" id="UP000694050">
    <property type="component" value="Unassembled WGS sequence"/>
</dbReference>
<evidence type="ECO:0000313" key="3">
    <source>
        <dbReference type="EMBL" id="KAG7404102.1"/>
    </source>
</evidence>
<feature type="coiled-coil region" evidence="1">
    <location>
        <begin position="230"/>
        <end position="257"/>
    </location>
</feature>
<accession>A0A8J5NKX6</accession>
<gene>
    <name evidence="3" type="ORF">Forpe1208_v015586</name>
</gene>
<sequence length="261" mass="29186">MATCDYATDLGGLYWDKDSQFEPSFDSVLNQFNQGTLFVDTSCRIKACDLSTAYTDPAFASFQPLTTSSFEPYTSDLAFSYIGPSVDNDEIVVQSGYMAGSESMEGNSTGATSGTDKKTISARLSKENGFKDNSDDNHQNSEGGPNARVKAKLRSVSRKPKKFRKKPAVTPNTQQARECHNNIEKQYRTRLKLRFERLLTVLQASRREDESLGEVKPIEMNYCFSRGDVLDAAGQRIFALEEENKRLLCKIEELSQDLMDG</sequence>
<dbReference type="EMBL" id="JAELUQ010000013">
    <property type="protein sequence ID" value="KAG7404102.1"/>
    <property type="molecule type" value="Genomic_DNA"/>
</dbReference>
<name>A0A8J5NKX6_FUSOX</name>
<keyword evidence="1" id="KW-0175">Coiled coil</keyword>
<evidence type="ECO:0000313" key="4">
    <source>
        <dbReference type="Proteomes" id="UP000694050"/>
    </source>
</evidence>
<protein>
    <submittedName>
        <fullName evidence="3">Allergen Fus c 3</fullName>
    </submittedName>
</protein>
<evidence type="ECO:0000256" key="1">
    <source>
        <dbReference type="SAM" id="Coils"/>
    </source>
</evidence>
<feature type="compositionally biased region" description="Basic and acidic residues" evidence="2">
    <location>
        <begin position="127"/>
        <end position="139"/>
    </location>
</feature>
<feature type="compositionally biased region" description="Basic residues" evidence="2">
    <location>
        <begin position="149"/>
        <end position="167"/>
    </location>
</feature>
<organism evidence="3 4">
    <name type="scientific">Fusarium oxysporum f. sp. rapae</name>
    <dbReference type="NCBI Taxonomy" id="485398"/>
    <lineage>
        <taxon>Eukaryota</taxon>
        <taxon>Fungi</taxon>
        <taxon>Dikarya</taxon>
        <taxon>Ascomycota</taxon>
        <taxon>Pezizomycotina</taxon>
        <taxon>Sordariomycetes</taxon>
        <taxon>Hypocreomycetidae</taxon>
        <taxon>Hypocreales</taxon>
        <taxon>Nectriaceae</taxon>
        <taxon>Fusarium</taxon>
        <taxon>Fusarium oxysporum species complex</taxon>
    </lineage>
</organism>
<dbReference type="AlphaFoldDB" id="A0A8J5NKX6"/>
<reference evidence="3" key="1">
    <citation type="submission" date="2021-04" db="EMBL/GenBank/DDBJ databases">
        <title>First draft genome resource for Brassicaceae pathogens Fusarium oxysporum f. sp. raphani and Fusarium oxysporum f. sp. rapae.</title>
        <authorList>
            <person name="Asai S."/>
        </authorList>
    </citation>
    <scope>NUCLEOTIDE SEQUENCE</scope>
    <source>
        <strain evidence="3">Tf1208</strain>
    </source>
</reference>
<proteinExistence type="predicted"/>
<evidence type="ECO:0000256" key="2">
    <source>
        <dbReference type="SAM" id="MobiDB-lite"/>
    </source>
</evidence>
<comment type="caution">
    <text evidence="3">The sequence shown here is derived from an EMBL/GenBank/DDBJ whole genome shotgun (WGS) entry which is preliminary data.</text>
</comment>